<keyword evidence="1" id="KW-0808">Transferase</keyword>
<feature type="active site" description="Glycyl thioester intermediate" evidence="5">
    <location>
        <position position="85"/>
    </location>
</feature>
<feature type="domain" description="UBC core" evidence="8">
    <location>
        <begin position="1"/>
        <end position="147"/>
    </location>
</feature>
<feature type="compositionally biased region" description="Basic residues" evidence="7">
    <location>
        <begin position="864"/>
        <end position="873"/>
    </location>
</feature>
<feature type="compositionally biased region" description="Polar residues" evidence="7">
    <location>
        <begin position="381"/>
        <end position="392"/>
    </location>
</feature>
<dbReference type="OrthoDB" id="164393at2759"/>
<comment type="caution">
    <text evidence="9">The sequence shown here is derived from an EMBL/GenBank/DDBJ whole genome shotgun (WGS) entry which is preliminary data.</text>
</comment>
<feature type="compositionally biased region" description="Low complexity" evidence="7">
    <location>
        <begin position="634"/>
        <end position="643"/>
    </location>
</feature>
<keyword evidence="10" id="KW-1185">Reference proteome</keyword>
<dbReference type="SMART" id="SM00212">
    <property type="entry name" value="UBCc"/>
    <property type="match status" value="1"/>
</dbReference>
<feature type="compositionally biased region" description="Basic and acidic residues" evidence="7">
    <location>
        <begin position="197"/>
        <end position="220"/>
    </location>
</feature>
<evidence type="ECO:0000256" key="5">
    <source>
        <dbReference type="PROSITE-ProRule" id="PRU10133"/>
    </source>
</evidence>
<evidence type="ECO:0000256" key="6">
    <source>
        <dbReference type="SAM" id="Coils"/>
    </source>
</evidence>
<feature type="compositionally biased region" description="Polar residues" evidence="7">
    <location>
        <begin position="268"/>
        <end position="292"/>
    </location>
</feature>
<evidence type="ECO:0000256" key="1">
    <source>
        <dbReference type="ARBA" id="ARBA00022679"/>
    </source>
</evidence>
<feature type="compositionally biased region" description="Polar residues" evidence="7">
    <location>
        <begin position="160"/>
        <end position="174"/>
    </location>
</feature>
<dbReference type="EMBL" id="BSXW01000031">
    <property type="protein sequence ID" value="GMF10140.1"/>
    <property type="molecule type" value="Genomic_DNA"/>
</dbReference>
<dbReference type="GO" id="GO:0004842">
    <property type="term" value="F:ubiquitin-protein transferase activity"/>
    <property type="evidence" value="ECO:0007669"/>
    <property type="project" value="UniProtKB-ARBA"/>
</dbReference>
<organism evidence="9 10">
    <name type="scientific">Phytophthora lilii</name>
    <dbReference type="NCBI Taxonomy" id="2077276"/>
    <lineage>
        <taxon>Eukaryota</taxon>
        <taxon>Sar</taxon>
        <taxon>Stramenopiles</taxon>
        <taxon>Oomycota</taxon>
        <taxon>Peronosporomycetes</taxon>
        <taxon>Peronosporales</taxon>
        <taxon>Peronosporaceae</taxon>
        <taxon>Phytophthora</taxon>
    </lineage>
</organism>
<dbReference type="CDD" id="cd23792">
    <property type="entry name" value="UBCc_UBE2D"/>
    <property type="match status" value="1"/>
</dbReference>
<dbReference type="InterPro" id="IPR035898">
    <property type="entry name" value="TAZ_dom_sf"/>
</dbReference>
<feature type="region of interest" description="Disordered" evidence="7">
    <location>
        <begin position="852"/>
        <end position="873"/>
    </location>
</feature>
<dbReference type="InterPro" id="IPR000608">
    <property type="entry name" value="UBC"/>
</dbReference>
<dbReference type="FunFam" id="3.10.110.10:FF:000010">
    <property type="entry name" value="Ubiquitin-conjugating enzyme E2-16 kDa"/>
    <property type="match status" value="1"/>
</dbReference>
<keyword evidence="4" id="KW-0067">ATP-binding</keyword>
<reference evidence="9" key="1">
    <citation type="submission" date="2023-04" db="EMBL/GenBank/DDBJ databases">
        <title>Phytophthora lilii NBRC 32176.</title>
        <authorList>
            <person name="Ichikawa N."/>
            <person name="Sato H."/>
            <person name="Tonouchi N."/>
        </authorList>
    </citation>
    <scope>NUCLEOTIDE SEQUENCE</scope>
    <source>
        <strain evidence="9">NBRC 32176</strain>
    </source>
</reference>
<dbReference type="AlphaFoldDB" id="A0A9W6WN78"/>
<dbReference type="SUPFAM" id="SSF54495">
    <property type="entry name" value="UBC-like"/>
    <property type="match status" value="1"/>
</dbReference>
<evidence type="ECO:0000313" key="9">
    <source>
        <dbReference type="EMBL" id="GMF10140.1"/>
    </source>
</evidence>
<dbReference type="PROSITE" id="PS00183">
    <property type="entry name" value="UBC_1"/>
    <property type="match status" value="1"/>
</dbReference>
<dbReference type="SUPFAM" id="SSF57933">
    <property type="entry name" value="TAZ domain"/>
    <property type="match status" value="1"/>
</dbReference>
<evidence type="ECO:0000259" key="8">
    <source>
        <dbReference type="PROSITE" id="PS50127"/>
    </source>
</evidence>
<evidence type="ECO:0000256" key="3">
    <source>
        <dbReference type="ARBA" id="ARBA00022786"/>
    </source>
</evidence>
<name>A0A9W6WN78_9STRA</name>
<evidence type="ECO:0000256" key="2">
    <source>
        <dbReference type="ARBA" id="ARBA00022741"/>
    </source>
</evidence>
<feature type="coiled-coil region" evidence="6">
    <location>
        <begin position="792"/>
        <end position="837"/>
    </location>
</feature>
<dbReference type="Proteomes" id="UP001165083">
    <property type="component" value="Unassembled WGS sequence"/>
</dbReference>
<keyword evidence="3" id="KW-0833">Ubl conjugation pathway</keyword>
<dbReference type="PROSITE" id="PS50127">
    <property type="entry name" value="UBC_2"/>
    <property type="match status" value="1"/>
</dbReference>
<gene>
    <name evidence="9" type="ORF">Plil01_000098400</name>
</gene>
<dbReference type="InterPro" id="IPR023313">
    <property type="entry name" value="UBQ-conjugating_AS"/>
</dbReference>
<feature type="region of interest" description="Disordered" evidence="7">
    <location>
        <begin position="140"/>
        <end position="392"/>
    </location>
</feature>
<protein>
    <submittedName>
        <fullName evidence="9">Unnamed protein product</fullName>
    </submittedName>
</protein>
<evidence type="ECO:0000256" key="4">
    <source>
        <dbReference type="ARBA" id="ARBA00022840"/>
    </source>
</evidence>
<keyword evidence="2" id="KW-0547">Nucleotide-binding</keyword>
<sequence>MALKRINKELQDLGRDPPANCSAGPVGDDLFHWQATIMGPEDSPYAGGVYFLNIYFPADYPFKPPKVNFTTRIYHCNINANGGICLDILKDQWSPALTISKVLLSICSLLTDANPDDPLVPEIAQIYRTDRARHDATAREWTANTDSNGAAEAEPKPVANGSTVAANGVGTSSVPVDDPKPAIETEEKPEEEAEAEVSAKEDDKIAETSSNDKEEEKENEPMEEAVEFEFVGESVDSGEDGDTASVEQDGKADTPVADKPVGMGSVAPATSNPQTAGKTLSRNEQQLKPTGNQDHKEQVPAPSSTGQSPAFLPATTYTSMDSASKPADNGSTAAPIATSAAQTSAPPSAPVATAASASSTPAPTSTSTSSDAPASTHRVDQTSATLRKITSTSQSKPVDLEKLLRWFPTKDQVLMEMLAERIESALIIEDALICARIGKCDEPSCRSVLLHYEHCKRDEVCGDPKCLEISIVYRHRRACLKKDTAPAINGKKFVCPFCIRIRQRRSLGVVAALDHLISDQRRALQGAHSEAKRNFCLQSIETWTQRKKLLRAETDKLNQLASESSAPIFNFPRYQWHFSDNVLIKREPAPIETIAESSAALKGDSKEPAAAEQSALIRDEGENNLTPDEEEDTQQSQDAQSDSMPGNAHFNADFINQLLKAKAEGGDESEVAQREFDGVMELGYAIVDASFCAPSKAQRCLLNCKSILVHLQHHLDLQVCTQPMCAAVEHHFAHLSRCKARGESDSCEYCLRVEERQFIRSVDFMEAEQPEAEAKVQRIINDITTSFTNHRTDEREQEVIQLEDELEQAEDNKRELAEKLSAARVNLRRVRKNLEHRGMSTSGSHRLPVHFVKVRRSDGSSSSSKKRRLGSLD</sequence>
<feature type="compositionally biased region" description="Basic and acidic residues" evidence="7">
    <location>
        <begin position="177"/>
        <end position="186"/>
    </location>
</feature>
<evidence type="ECO:0000313" key="10">
    <source>
        <dbReference type="Proteomes" id="UP001165083"/>
    </source>
</evidence>
<dbReference type="InterPro" id="IPR016135">
    <property type="entry name" value="UBQ-conjugating_enzyme/RWD"/>
</dbReference>
<dbReference type="Pfam" id="PF00179">
    <property type="entry name" value="UQ_con"/>
    <property type="match status" value="1"/>
</dbReference>
<dbReference type="Gene3D" id="3.10.110.10">
    <property type="entry name" value="Ubiquitin Conjugating Enzyme"/>
    <property type="match status" value="1"/>
</dbReference>
<dbReference type="GO" id="GO:0005524">
    <property type="term" value="F:ATP binding"/>
    <property type="evidence" value="ECO:0007669"/>
    <property type="project" value="UniProtKB-KW"/>
</dbReference>
<feature type="compositionally biased region" description="Low complexity" evidence="7">
    <location>
        <begin position="331"/>
        <end position="376"/>
    </location>
</feature>
<proteinExistence type="predicted"/>
<accession>A0A9W6WN78</accession>
<keyword evidence="6" id="KW-0175">Coiled coil</keyword>
<feature type="region of interest" description="Disordered" evidence="7">
    <location>
        <begin position="623"/>
        <end position="647"/>
    </location>
</feature>
<dbReference type="PANTHER" id="PTHR24068">
    <property type="entry name" value="UBIQUITIN-CONJUGATING ENZYME E2"/>
    <property type="match status" value="1"/>
</dbReference>
<evidence type="ECO:0000256" key="7">
    <source>
        <dbReference type="SAM" id="MobiDB-lite"/>
    </source>
</evidence>